<evidence type="ECO:0000256" key="1">
    <source>
        <dbReference type="ARBA" id="ARBA00009521"/>
    </source>
</evidence>
<dbReference type="Proteomes" id="UP000186406">
    <property type="component" value="Unassembled WGS sequence"/>
</dbReference>
<keyword evidence="2 10" id="KW-0813">Transport</keyword>
<keyword evidence="9 10" id="KW-0998">Cell outer membrane</keyword>
<feature type="chain" id="PRO_5011824203" description="Porin" evidence="10">
    <location>
        <begin position="48"/>
        <end position="441"/>
    </location>
</feature>
<evidence type="ECO:0000256" key="5">
    <source>
        <dbReference type="ARBA" id="ARBA00022729"/>
    </source>
</evidence>
<evidence type="ECO:0000313" key="11">
    <source>
        <dbReference type="EMBL" id="SHO66117.1"/>
    </source>
</evidence>
<dbReference type="EMBL" id="FRXO01000005">
    <property type="protein sequence ID" value="SHO66117.1"/>
    <property type="molecule type" value="Genomic_DNA"/>
</dbReference>
<accession>A0A1M7ZMK5</accession>
<dbReference type="Pfam" id="PF02530">
    <property type="entry name" value="Porin_2"/>
    <property type="match status" value="1"/>
</dbReference>
<dbReference type="AlphaFoldDB" id="A0A1M7ZMK5"/>
<dbReference type="GO" id="GO:0006811">
    <property type="term" value="P:monoatomic ion transport"/>
    <property type="evidence" value="ECO:0007669"/>
    <property type="project" value="UniProtKB-KW"/>
</dbReference>
<dbReference type="InterPro" id="IPR003684">
    <property type="entry name" value="Porin_alphabac"/>
</dbReference>
<evidence type="ECO:0000256" key="10">
    <source>
        <dbReference type="RuleBase" id="RU364005"/>
    </source>
</evidence>
<keyword evidence="3 10" id="KW-1134">Transmembrane beta strand</keyword>
<keyword evidence="7 10" id="KW-0626">Porin</keyword>
<keyword evidence="4 10" id="KW-0812">Transmembrane</keyword>
<comment type="function">
    <text evidence="10">Forms passive diffusion pores that allow small molecular weight hydrophilic materials across the outer membrane.</text>
</comment>
<evidence type="ECO:0000256" key="9">
    <source>
        <dbReference type="ARBA" id="ARBA00023237"/>
    </source>
</evidence>
<evidence type="ECO:0000256" key="7">
    <source>
        <dbReference type="ARBA" id="ARBA00023114"/>
    </source>
</evidence>
<evidence type="ECO:0000256" key="6">
    <source>
        <dbReference type="ARBA" id="ARBA00023065"/>
    </source>
</evidence>
<evidence type="ECO:0000256" key="8">
    <source>
        <dbReference type="ARBA" id="ARBA00023136"/>
    </source>
</evidence>
<keyword evidence="5 10" id="KW-0732">Signal</keyword>
<proteinExistence type="inferred from homology"/>
<evidence type="ECO:0000256" key="3">
    <source>
        <dbReference type="ARBA" id="ARBA00022452"/>
    </source>
</evidence>
<dbReference type="SUPFAM" id="SSF56935">
    <property type="entry name" value="Porins"/>
    <property type="match status" value="1"/>
</dbReference>
<comment type="similarity">
    <text evidence="1 10">Belongs to the alphaproteobacteria porin family.</text>
</comment>
<sequence>MITGVCSRVRRHVGAAMEFPSVTRNHRAGAILIAAAMLCPPAGTAIAAGLPDEPPAAEPVSFMRACDAQGKGYFLVPGTDTCMRIDGLVYYEFWVYGSNQASGQPGWYSPSKNGVSSYTRGDIKFHTATPTEEGMITTFTELRMSLQSNGPGPEPTQLTLYHAVMTWNGITAGRTQSMFDYFTGTTYASLYEPAWSDTKTNMLAYTYSFGNSGLSVTGSVEDNASRQVGIINGPGFDAGTANGYAGVRAPDLVGQVNLSQSWGGFQWSIASHQVNSYQNNAVGYDKSAMGWATAGGVTVNLPFLGDGDSLVVQAAYGYGALNYVATNPIGGPLVRSGADAAIVVNSNGTKRLDLSRAWSVSGGLTHNWSPKWQTNINASYLDVNQLGRFYDFSNIDVQVEHVFMPVADFQIGVEVEYKNIQPTIGSTGNALVGLLHIERDF</sequence>
<dbReference type="GO" id="GO:0046930">
    <property type="term" value="C:pore complex"/>
    <property type="evidence" value="ECO:0007669"/>
    <property type="project" value="UniProtKB-KW"/>
</dbReference>
<keyword evidence="6 10" id="KW-0406">Ion transport</keyword>
<name>A0A1M7ZMK5_9HYPH</name>
<dbReference type="GO" id="GO:0015288">
    <property type="term" value="F:porin activity"/>
    <property type="evidence" value="ECO:0007669"/>
    <property type="project" value="UniProtKB-KW"/>
</dbReference>
<protein>
    <recommendedName>
        <fullName evidence="10">Porin</fullName>
    </recommendedName>
</protein>
<reference evidence="11 12" key="1">
    <citation type="submission" date="2016-12" db="EMBL/GenBank/DDBJ databases">
        <authorList>
            <person name="Song W.-J."/>
            <person name="Kurnit D.M."/>
        </authorList>
    </citation>
    <scope>NUCLEOTIDE SEQUENCE [LARGE SCALE GENOMIC DNA]</scope>
    <source>
        <strain evidence="11 12">DSM 19599</strain>
    </source>
</reference>
<keyword evidence="12" id="KW-1185">Reference proteome</keyword>
<keyword evidence="8 10" id="KW-0472">Membrane</keyword>
<evidence type="ECO:0000313" key="12">
    <source>
        <dbReference type="Proteomes" id="UP000186406"/>
    </source>
</evidence>
<organism evidence="11 12">
    <name type="scientific">Pseudoxanthobacter soli DSM 19599</name>
    <dbReference type="NCBI Taxonomy" id="1123029"/>
    <lineage>
        <taxon>Bacteria</taxon>
        <taxon>Pseudomonadati</taxon>
        <taxon>Pseudomonadota</taxon>
        <taxon>Alphaproteobacteria</taxon>
        <taxon>Hyphomicrobiales</taxon>
        <taxon>Segnochrobactraceae</taxon>
        <taxon>Pseudoxanthobacter</taxon>
    </lineage>
</organism>
<gene>
    <name evidence="11" type="ORF">SAMN02745172_02771</name>
</gene>
<evidence type="ECO:0000256" key="4">
    <source>
        <dbReference type="ARBA" id="ARBA00022692"/>
    </source>
</evidence>
<feature type="signal peptide" evidence="10">
    <location>
        <begin position="1"/>
        <end position="47"/>
    </location>
</feature>
<comment type="subcellular location">
    <subcellularLocation>
        <location evidence="10">Cell outer membrane</location>
        <topology evidence="10">Multi-pass membrane protein</topology>
    </subcellularLocation>
</comment>
<dbReference type="OrthoDB" id="7801681at2"/>
<dbReference type="STRING" id="1123029.SAMN02745172_02771"/>
<dbReference type="GO" id="GO:0009279">
    <property type="term" value="C:cell outer membrane"/>
    <property type="evidence" value="ECO:0007669"/>
    <property type="project" value="UniProtKB-SubCell"/>
</dbReference>
<evidence type="ECO:0000256" key="2">
    <source>
        <dbReference type="ARBA" id="ARBA00022448"/>
    </source>
</evidence>
<comment type="domain">
    <text evidence="10">Consists of 16-stranded beta-barrel sheets, with large surface-exposed loops, that form a transmembrane pore at the center of each barrel. The pore is partially ocluded by a peptide loop that folds into the pore lumen.</text>
</comment>